<evidence type="ECO:0000313" key="1">
    <source>
        <dbReference type="Proteomes" id="UP000887576"/>
    </source>
</evidence>
<evidence type="ECO:0000313" key="2">
    <source>
        <dbReference type="WBParaSite" id="JU765_v2.g16432.t1"/>
    </source>
</evidence>
<dbReference type="Proteomes" id="UP000887576">
    <property type="component" value="Unplaced"/>
</dbReference>
<organism evidence="1 2">
    <name type="scientific">Panagrolaimus sp. JU765</name>
    <dbReference type="NCBI Taxonomy" id="591449"/>
    <lineage>
        <taxon>Eukaryota</taxon>
        <taxon>Metazoa</taxon>
        <taxon>Ecdysozoa</taxon>
        <taxon>Nematoda</taxon>
        <taxon>Chromadorea</taxon>
        <taxon>Rhabditida</taxon>
        <taxon>Tylenchina</taxon>
        <taxon>Panagrolaimomorpha</taxon>
        <taxon>Panagrolaimoidea</taxon>
        <taxon>Panagrolaimidae</taxon>
        <taxon>Panagrolaimus</taxon>
    </lineage>
</organism>
<protein>
    <submittedName>
        <fullName evidence="2">Uncharacterized protein</fullName>
    </submittedName>
</protein>
<name>A0AC34QHL5_9BILA</name>
<proteinExistence type="predicted"/>
<dbReference type="WBParaSite" id="JU765_v2.g16432.t1">
    <property type="protein sequence ID" value="JU765_v2.g16432.t1"/>
    <property type="gene ID" value="JU765_v2.g16432"/>
</dbReference>
<accession>A0AC34QHL5</accession>
<sequence>MSIPSAITDSSLLDDLGDLSLYEDALEDSDEEWRKFHREAMFHITKVEEQAKRKKPVNLLESSLPPKHGIQHQSSSSENSSIERLNPEAIRSRRGTGMTPKRRSHKSGNSSTSNGGVATPDEWKLINFAFQEAASYPILFQLNQQLQAISNQLTDLACSNSIQLRATYRLIRAVIKYDRQQQESLKFWKRFAMILFTMAISPFFFKLLCRFQQLKQNRLGRVMLKYL</sequence>
<reference evidence="2" key="1">
    <citation type="submission" date="2022-11" db="UniProtKB">
        <authorList>
            <consortium name="WormBaseParasite"/>
        </authorList>
    </citation>
    <scope>IDENTIFICATION</scope>
</reference>